<proteinExistence type="predicted"/>
<sequence>MVLKATGVKAAHDSVLHLQVSPPARGDASTTGHSTSTLHQIIHTSTCSSTCSSIHLTDRRSGVLSPVYSAVMSPPPGFSGGGSGWLSSPTALILRSSPVVRPAALAVSRCSSAGLHVDNGRSGGGDEEEQINKSSIGGGGGELNIDLQPKIETDR</sequence>
<keyword evidence="3" id="KW-1185">Reference proteome</keyword>
<gene>
    <name evidence="2" type="ORF">SMAX5B_003137</name>
</gene>
<accession>A0A2U9CZN1</accession>
<dbReference type="AlphaFoldDB" id="A0A2U9CZN1"/>
<evidence type="ECO:0000313" key="2">
    <source>
        <dbReference type="EMBL" id="AWP21196.1"/>
    </source>
</evidence>
<name>A0A2U9CZN1_SCOMX</name>
<evidence type="ECO:0000313" key="3">
    <source>
        <dbReference type="Proteomes" id="UP000246464"/>
    </source>
</evidence>
<evidence type="ECO:0000256" key="1">
    <source>
        <dbReference type="SAM" id="MobiDB-lite"/>
    </source>
</evidence>
<protein>
    <submittedName>
        <fullName evidence="2">Uncharacterized protein</fullName>
    </submittedName>
</protein>
<organism evidence="2 3">
    <name type="scientific">Scophthalmus maximus</name>
    <name type="common">Turbot</name>
    <name type="synonym">Psetta maxima</name>
    <dbReference type="NCBI Taxonomy" id="52904"/>
    <lineage>
        <taxon>Eukaryota</taxon>
        <taxon>Metazoa</taxon>
        <taxon>Chordata</taxon>
        <taxon>Craniata</taxon>
        <taxon>Vertebrata</taxon>
        <taxon>Euteleostomi</taxon>
        <taxon>Actinopterygii</taxon>
        <taxon>Neopterygii</taxon>
        <taxon>Teleostei</taxon>
        <taxon>Neoteleostei</taxon>
        <taxon>Acanthomorphata</taxon>
        <taxon>Carangaria</taxon>
        <taxon>Pleuronectiformes</taxon>
        <taxon>Pleuronectoidei</taxon>
        <taxon>Scophthalmidae</taxon>
        <taxon>Scophthalmus</taxon>
    </lineage>
</organism>
<dbReference type="Proteomes" id="UP000246464">
    <property type="component" value="Chromosome 22"/>
</dbReference>
<feature type="region of interest" description="Disordered" evidence="1">
    <location>
        <begin position="115"/>
        <end position="155"/>
    </location>
</feature>
<dbReference type="EMBL" id="CP026264">
    <property type="protein sequence ID" value="AWP21196.1"/>
    <property type="molecule type" value="Genomic_DNA"/>
</dbReference>
<reference evidence="2 3" key="1">
    <citation type="submission" date="2017-12" db="EMBL/GenBank/DDBJ databases">
        <title>Integrating genomic resources of turbot (Scophthalmus maximus) in depth evaluation of genetic and physical mapping variation across individuals.</title>
        <authorList>
            <person name="Martinez P."/>
        </authorList>
    </citation>
    <scope>NUCLEOTIDE SEQUENCE [LARGE SCALE GENOMIC DNA]</scope>
</reference>